<dbReference type="RefSeq" id="WP_076004904.1">
    <property type="nucleotide sequence ID" value="NZ_CP018258.1"/>
</dbReference>
<name>A0A1P8FAB4_9CHLR</name>
<dbReference type="InterPro" id="IPR012657">
    <property type="entry name" value="23S_rRNA-intervening_sequence"/>
</dbReference>
<dbReference type="PIRSF" id="PIRSF035652">
    <property type="entry name" value="CHP02436"/>
    <property type="match status" value="1"/>
</dbReference>
<dbReference type="EMBL" id="CP018258">
    <property type="protein sequence ID" value="APV45406.1"/>
    <property type="molecule type" value="Genomic_DNA"/>
</dbReference>
<evidence type="ECO:0000313" key="2">
    <source>
        <dbReference type="Proteomes" id="UP000185934"/>
    </source>
</evidence>
<reference evidence="2" key="1">
    <citation type="submission" date="2016-11" db="EMBL/GenBank/DDBJ databases">
        <title>Dehalogenimonas formicexedens sp. nov., a chlorinated alkane respiring bacterium isolated from contaminated groundwater.</title>
        <authorList>
            <person name="Key T.A."/>
            <person name="Bowman K.S."/>
            <person name="Lee I."/>
            <person name="Chun J."/>
            <person name="Albuquerque L."/>
            <person name="da Costa M.S."/>
            <person name="Rainey F.A."/>
            <person name="Moe W.M."/>
        </authorList>
    </citation>
    <scope>NUCLEOTIDE SEQUENCE [LARGE SCALE GENOMIC DNA]</scope>
    <source>
        <strain evidence="2">NSZ-14</strain>
    </source>
</reference>
<accession>A0A1P8FAB4</accession>
<gene>
    <name evidence="1" type="ORF">Dform_02097</name>
</gene>
<dbReference type="PANTHER" id="PTHR38471">
    <property type="entry name" value="FOUR HELIX BUNDLE PROTEIN"/>
    <property type="match status" value="1"/>
</dbReference>
<dbReference type="Gene3D" id="1.20.1440.60">
    <property type="entry name" value="23S rRNA-intervening sequence"/>
    <property type="match status" value="1"/>
</dbReference>
<dbReference type="InterPro" id="IPR036583">
    <property type="entry name" value="23S_rRNA_IVS_sf"/>
</dbReference>
<sequence length="118" mass="13469">METVKPKHDLEERTLNFAKRVVTFVGTVPQSLANVEIIKQLVRSSGSIGANYIEANEAISKKDFTLRVKICRKEAKETRYWLQLIEAKGDEQVKQRELLFKEATEITKIFGAIVDKTT</sequence>
<evidence type="ECO:0000313" key="1">
    <source>
        <dbReference type="EMBL" id="APV45406.1"/>
    </source>
</evidence>
<protein>
    <submittedName>
        <fullName evidence="1">Four helix bundle protein</fullName>
    </submittedName>
</protein>
<dbReference type="AlphaFoldDB" id="A0A1P8FAB4"/>
<dbReference type="PANTHER" id="PTHR38471:SF2">
    <property type="entry name" value="FOUR HELIX BUNDLE PROTEIN"/>
    <property type="match status" value="1"/>
</dbReference>
<proteinExistence type="predicted"/>
<dbReference type="Proteomes" id="UP000185934">
    <property type="component" value="Chromosome"/>
</dbReference>
<dbReference type="STRING" id="1839801.Dform_02097"/>
<organism evidence="1 2">
    <name type="scientific">Dehalogenimonas formicexedens</name>
    <dbReference type="NCBI Taxonomy" id="1839801"/>
    <lineage>
        <taxon>Bacteria</taxon>
        <taxon>Bacillati</taxon>
        <taxon>Chloroflexota</taxon>
        <taxon>Dehalococcoidia</taxon>
        <taxon>Dehalococcoidales</taxon>
        <taxon>Dehalococcoidaceae</taxon>
        <taxon>Dehalogenimonas</taxon>
    </lineage>
</organism>
<keyword evidence="2" id="KW-1185">Reference proteome</keyword>
<dbReference type="SUPFAM" id="SSF158446">
    <property type="entry name" value="IVS-encoded protein-like"/>
    <property type="match status" value="1"/>
</dbReference>
<dbReference type="Pfam" id="PF05635">
    <property type="entry name" value="23S_rRNA_IVP"/>
    <property type="match status" value="1"/>
</dbReference>
<dbReference type="KEGG" id="dfo:Dform_02097"/>
<dbReference type="OrthoDB" id="285993at2"/>
<dbReference type="NCBIfam" id="TIGR02436">
    <property type="entry name" value="four helix bundle protein"/>
    <property type="match status" value="1"/>
</dbReference>